<dbReference type="RefSeq" id="WP_153348629.1">
    <property type="nucleotide sequence ID" value="NZ_WEGI01000019.1"/>
</dbReference>
<evidence type="ECO:0000256" key="1">
    <source>
        <dbReference type="SAM" id="Phobius"/>
    </source>
</evidence>
<dbReference type="InterPro" id="IPR048447">
    <property type="entry name" value="DUF1980_C"/>
</dbReference>
<evidence type="ECO:0000313" key="3">
    <source>
        <dbReference type="EMBL" id="MQY31371.1"/>
    </source>
</evidence>
<reference evidence="3 4" key="1">
    <citation type="submission" date="2019-10" db="EMBL/GenBank/DDBJ databases">
        <title>Nocardia macrotermitis sp. nov. and Nocardia aurantia sp. nov., isolated from the gut of fungus growing-termite Macrotermes natalensis.</title>
        <authorList>
            <person name="Benndorf R."/>
            <person name="Schwitalla J."/>
            <person name="Martin K."/>
            <person name="De Beer W."/>
            <person name="Kaster A.-K."/>
            <person name="Vollmers J."/>
            <person name="Poulsen M."/>
            <person name="Beemelmanns C."/>
        </authorList>
    </citation>
    <scope>NUCLEOTIDE SEQUENCE [LARGE SCALE GENOMIC DNA]</scope>
    <source>
        <strain evidence="3 4">RB56</strain>
    </source>
</reference>
<protein>
    <recommendedName>
        <fullName evidence="2">DUF1980 domain-containing protein</fullName>
    </recommendedName>
</protein>
<keyword evidence="1" id="KW-0472">Membrane</keyword>
<sequence length="263" mass="27590">MNRLAQNFVLLLIGIAVVKIAADGTYLRYVKPALGPFLLASGLVLVLLAVTAILRDLRRTRTGAVIEHPPTDHRTPNDVATESHSGRPQWLLLAPIAALLIVVPPALGAGSVNSGSTAQASVGQPAATDGGKYDFGPLPAGPAPTVRMYDLIDRASYDSSGVLDDHDVTVVGFIVRTAADGAPRTDGSLGGVDLARLVITCCVADAQTMRIHLAGDFPLPADDTWVFVRGRVQPNSAVPRTRMTPTLTVADLHAIPAPARVYG</sequence>
<dbReference type="OrthoDB" id="359029at2"/>
<keyword evidence="4" id="KW-1185">Reference proteome</keyword>
<keyword evidence="1" id="KW-1133">Transmembrane helix</keyword>
<feature type="domain" description="DUF1980" evidence="2">
    <location>
        <begin position="166"/>
        <end position="262"/>
    </location>
</feature>
<evidence type="ECO:0000313" key="4">
    <source>
        <dbReference type="Proteomes" id="UP000431401"/>
    </source>
</evidence>
<dbReference type="Proteomes" id="UP000431401">
    <property type="component" value="Unassembled WGS sequence"/>
</dbReference>
<dbReference type="NCBIfam" id="TIGR03943">
    <property type="entry name" value="TIGR03943 family putative permease subunit"/>
    <property type="match status" value="1"/>
</dbReference>
<dbReference type="InterPro" id="IPR015402">
    <property type="entry name" value="DUF1980"/>
</dbReference>
<keyword evidence="1" id="KW-0812">Transmembrane</keyword>
<dbReference type="AlphaFoldDB" id="A0A7K0E0G2"/>
<accession>A0A7K0E0G2</accession>
<dbReference type="Pfam" id="PF21537">
    <property type="entry name" value="DUF1980_C"/>
    <property type="match status" value="1"/>
</dbReference>
<evidence type="ECO:0000259" key="2">
    <source>
        <dbReference type="Pfam" id="PF21537"/>
    </source>
</evidence>
<feature type="transmembrane region" description="Helical" evidence="1">
    <location>
        <begin position="32"/>
        <end position="54"/>
    </location>
</feature>
<dbReference type="EMBL" id="WEGI01000019">
    <property type="protein sequence ID" value="MQY31371.1"/>
    <property type="molecule type" value="Genomic_DNA"/>
</dbReference>
<gene>
    <name evidence="3" type="ORF">NRB56_69800</name>
</gene>
<feature type="transmembrane region" description="Helical" evidence="1">
    <location>
        <begin position="90"/>
        <end position="107"/>
    </location>
</feature>
<organism evidence="3 4">
    <name type="scientific">Nocardia aurantia</name>
    <dbReference type="NCBI Taxonomy" id="2585199"/>
    <lineage>
        <taxon>Bacteria</taxon>
        <taxon>Bacillati</taxon>
        <taxon>Actinomycetota</taxon>
        <taxon>Actinomycetes</taxon>
        <taxon>Mycobacteriales</taxon>
        <taxon>Nocardiaceae</taxon>
        <taxon>Nocardia</taxon>
    </lineage>
</organism>
<name>A0A7K0E0G2_9NOCA</name>
<proteinExistence type="predicted"/>
<comment type="caution">
    <text evidence="3">The sequence shown here is derived from an EMBL/GenBank/DDBJ whole genome shotgun (WGS) entry which is preliminary data.</text>
</comment>